<evidence type="ECO:0000259" key="10">
    <source>
        <dbReference type="Pfam" id="PF07715"/>
    </source>
</evidence>
<keyword evidence="6 8" id="KW-0472">Membrane</keyword>
<dbReference type="RefSeq" id="WP_142455598.1">
    <property type="nucleotide sequence ID" value="NZ_FXTP01000015.1"/>
</dbReference>
<evidence type="ECO:0000256" key="5">
    <source>
        <dbReference type="ARBA" id="ARBA00022729"/>
    </source>
</evidence>
<dbReference type="InterPro" id="IPR012910">
    <property type="entry name" value="Plug_dom"/>
</dbReference>
<evidence type="ECO:0000256" key="2">
    <source>
        <dbReference type="ARBA" id="ARBA00022448"/>
    </source>
</evidence>
<dbReference type="Pfam" id="PF07715">
    <property type="entry name" value="Plug"/>
    <property type="match status" value="1"/>
</dbReference>
<feature type="signal peptide" evidence="9">
    <location>
        <begin position="1"/>
        <end position="21"/>
    </location>
</feature>
<gene>
    <name evidence="11" type="ORF">SAMN06265219_11530</name>
</gene>
<evidence type="ECO:0000256" key="4">
    <source>
        <dbReference type="ARBA" id="ARBA00022692"/>
    </source>
</evidence>
<evidence type="ECO:0000256" key="3">
    <source>
        <dbReference type="ARBA" id="ARBA00022452"/>
    </source>
</evidence>
<evidence type="ECO:0000313" key="12">
    <source>
        <dbReference type="Proteomes" id="UP000317557"/>
    </source>
</evidence>
<dbReference type="Gene3D" id="2.40.170.20">
    <property type="entry name" value="TonB-dependent receptor, beta-barrel domain"/>
    <property type="match status" value="1"/>
</dbReference>
<evidence type="ECO:0000313" key="11">
    <source>
        <dbReference type="EMBL" id="SMO91060.1"/>
    </source>
</evidence>
<keyword evidence="12" id="KW-1185">Reference proteome</keyword>
<evidence type="ECO:0000256" key="6">
    <source>
        <dbReference type="ARBA" id="ARBA00023136"/>
    </source>
</evidence>
<dbReference type="Gene3D" id="2.60.40.1120">
    <property type="entry name" value="Carboxypeptidase-like, regulatory domain"/>
    <property type="match status" value="1"/>
</dbReference>
<comment type="subcellular location">
    <subcellularLocation>
        <location evidence="1 8">Cell outer membrane</location>
        <topology evidence="1 8">Multi-pass membrane protein</topology>
    </subcellularLocation>
</comment>
<keyword evidence="7 8" id="KW-0998">Cell outer membrane</keyword>
<protein>
    <submittedName>
        <fullName evidence="11">TonB-dependent outer membrane receptor, SusC/RagA subfamily, signature region</fullName>
    </submittedName>
</protein>
<keyword evidence="4 8" id="KW-0812">Transmembrane</keyword>
<feature type="domain" description="TonB-dependent receptor plug" evidence="10">
    <location>
        <begin position="124"/>
        <end position="243"/>
    </location>
</feature>
<dbReference type="InterPro" id="IPR039426">
    <property type="entry name" value="TonB-dep_rcpt-like"/>
</dbReference>
<evidence type="ECO:0000256" key="9">
    <source>
        <dbReference type="SAM" id="SignalP"/>
    </source>
</evidence>
<dbReference type="Pfam" id="PF13715">
    <property type="entry name" value="CarbopepD_reg_2"/>
    <property type="match status" value="1"/>
</dbReference>
<evidence type="ECO:0000256" key="1">
    <source>
        <dbReference type="ARBA" id="ARBA00004571"/>
    </source>
</evidence>
<organism evidence="11 12">
    <name type="scientific">Gracilimonas mengyeensis</name>
    <dbReference type="NCBI Taxonomy" id="1302730"/>
    <lineage>
        <taxon>Bacteria</taxon>
        <taxon>Pseudomonadati</taxon>
        <taxon>Balneolota</taxon>
        <taxon>Balneolia</taxon>
        <taxon>Balneolales</taxon>
        <taxon>Balneolaceae</taxon>
        <taxon>Gracilimonas</taxon>
    </lineage>
</organism>
<dbReference type="OrthoDB" id="9768177at2"/>
<dbReference type="EMBL" id="FXTP01000015">
    <property type="protein sequence ID" value="SMO91060.1"/>
    <property type="molecule type" value="Genomic_DNA"/>
</dbReference>
<keyword evidence="5 9" id="KW-0732">Signal</keyword>
<dbReference type="Gene3D" id="2.170.130.10">
    <property type="entry name" value="TonB-dependent receptor, plug domain"/>
    <property type="match status" value="1"/>
</dbReference>
<proteinExistence type="inferred from homology"/>
<dbReference type="SUPFAM" id="SSF56935">
    <property type="entry name" value="Porins"/>
    <property type="match status" value="1"/>
</dbReference>
<feature type="chain" id="PRO_5021745943" evidence="9">
    <location>
        <begin position="22"/>
        <end position="962"/>
    </location>
</feature>
<keyword evidence="2 8" id="KW-0813">Transport</keyword>
<dbReference type="Proteomes" id="UP000317557">
    <property type="component" value="Unassembled WGS sequence"/>
</dbReference>
<dbReference type="GO" id="GO:0044718">
    <property type="term" value="P:siderophore transmembrane transport"/>
    <property type="evidence" value="ECO:0007669"/>
    <property type="project" value="TreeGrafter"/>
</dbReference>
<keyword evidence="11" id="KW-0675">Receptor</keyword>
<dbReference type="PROSITE" id="PS52016">
    <property type="entry name" value="TONB_DEPENDENT_REC_3"/>
    <property type="match status" value="1"/>
</dbReference>
<dbReference type="PANTHER" id="PTHR30069:SF29">
    <property type="entry name" value="HEMOGLOBIN AND HEMOGLOBIN-HAPTOGLOBIN-BINDING PROTEIN 1-RELATED"/>
    <property type="match status" value="1"/>
</dbReference>
<reference evidence="11 12" key="1">
    <citation type="submission" date="2017-05" db="EMBL/GenBank/DDBJ databases">
        <authorList>
            <person name="Varghese N."/>
            <person name="Submissions S."/>
        </authorList>
    </citation>
    <scope>NUCLEOTIDE SEQUENCE [LARGE SCALE GENOMIC DNA]</scope>
    <source>
        <strain evidence="11 12">DSM 21985</strain>
    </source>
</reference>
<dbReference type="SUPFAM" id="SSF49464">
    <property type="entry name" value="Carboxypeptidase regulatory domain-like"/>
    <property type="match status" value="1"/>
</dbReference>
<dbReference type="AlphaFoldDB" id="A0A521F6B7"/>
<dbReference type="InterPro" id="IPR008969">
    <property type="entry name" value="CarboxyPept-like_regulatory"/>
</dbReference>
<dbReference type="InterPro" id="IPR023997">
    <property type="entry name" value="TonB-dep_OMP_SusC/RagA_CS"/>
</dbReference>
<name>A0A521F6B7_9BACT</name>
<dbReference type="GO" id="GO:0015344">
    <property type="term" value="F:siderophore uptake transmembrane transporter activity"/>
    <property type="evidence" value="ECO:0007669"/>
    <property type="project" value="TreeGrafter"/>
</dbReference>
<evidence type="ECO:0000256" key="7">
    <source>
        <dbReference type="ARBA" id="ARBA00023237"/>
    </source>
</evidence>
<evidence type="ECO:0000256" key="8">
    <source>
        <dbReference type="PROSITE-ProRule" id="PRU01360"/>
    </source>
</evidence>
<comment type="similarity">
    <text evidence="8">Belongs to the TonB-dependent receptor family.</text>
</comment>
<accession>A0A521F6B7</accession>
<dbReference type="NCBIfam" id="TIGR04057">
    <property type="entry name" value="SusC_RagA_signa"/>
    <property type="match status" value="1"/>
</dbReference>
<dbReference type="PANTHER" id="PTHR30069">
    <property type="entry name" value="TONB-DEPENDENT OUTER MEMBRANE RECEPTOR"/>
    <property type="match status" value="1"/>
</dbReference>
<sequence>MLKKLQMLFLFVFVLSTSIYAQTGTITGTVTDAATSEPLIGVNITLAGTTMGAATNLDGEYEISGVESGTYRLRANFVGFQSFVTTVEVGSGTTTLNIELSEDVLGLEEVVVTGIASSTSRAVSPVAISKIDAEELQVANTYTGVSELLGGKVAGLTVQPASGNPGGGIRFVMRSGAGLGGDGQPIIYIDGTRVDNAQIEGFAVGGQGIGALADLNPNDIASVDVLKGPAAAALYGTSGSNGVVLITTKDGRGIGNDVQVDYRSVYGMNTKQQDYDPDELISAKEANEVIDSSPMYENQLSVSGGTANLRYYTSLGQRYEEGLGPDNSLDRQNFRANFEAYPNEALTVTANTSFTLNEIQRPQNDNNIFGWLGNLILAPGGNTYYFTPKEAIKGISDENNINRFIGSVSASYRPVPGLTLKGSIGYDGSNLRQTQVFSPNFNYSGVINGERALYNRENRQTTYDVNATYQYDVNEDVNVTSILGSQIFDRKRYTSFVQKNDFASSSIINVGSGGLFVDADETALHTREAGIFTQHDINLMDTYIISLGGRLDYASANGAEAPVIFYPQARTSVRLDQFDFTPEFFDLLKFRAAYGETGQLPGIYDGVSVLWTAEPYAIGRGAIPEEIGNQEIEPERVKEFEVGVDADFLDAYGVELTYYYRQAQESIIDFEESPSSGLTFDDPPLNVGGTEGYGVEVGLNGTPIRTRDFQFDFNILYSYQKNEVTDLGGAQPIFDGFDVNVIREGLPQAAFYVLDVDGAARDANGNVVTTASGAPVPNVVNNGERVHFGNPYPTHNGSVRLNFSFLRGFQFYTLIDWAADLYVYNNTRSFMIQFGNDVEYAEYSNTFANATPGSEEYQEAADNLANLNTSYDGNFIERADYLKVREMSLTYNFNNLIEKTPLSGSIRNLSLSVAARNVFTLTDYSGNDPEVNFDGARSLTRGADFLTLPVPRVFYATLNLGL</sequence>
<keyword evidence="3 8" id="KW-1134">Transmembrane beta strand</keyword>
<dbReference type="InterPro" id="IPR037066">
    <property type="entry name" value="Plug_dom_sf"/>
</dbReference>
<dbReference type="GO" id="GO:0009279">
    <property type="term" value="C:cell outer membrane"/>
    <property type="evidence" value="ECO:0007669"/>
    <property type="project" value="UniProtKB-SubCell"/>
</dbReference>
<dbReference type="InterPro" id="IPR036942">
    <property type="entry name" value="Beta-barrel_TonB_sf"/>
</dbReference>